<feature type="compositionally biased region" description="Basic residues" evidence="1">
    <location>
        <begin position="24"/>
        <end position="44"/>
    </location>
</feature>
<feature type="compositionally biased region" description="Basic residues" evidence="1">
    <location>
        <begin position="1"/>
        <end position="10"/>
    </location>
</feature>
<protein>
    <submittedName>
        <fullName evidence="2">Uncharacterized protein</fullName>
    </submittedName>
</protein>
<organism evidence="2 3">
    <name type="scientific">Sulfuritalea hydrogenivorans sk43H</name>
    <dbReference type="NCBI Taxonomy" id="1223802"/>
    <lineage>
        <taxon>Bacteria</taxon>
        <taxon>Pseudomonadati</taxon>
        <taxon>Pseudomonadota</taxon>
        <taxon>Betaproteobacteria</taxon>
        <taxon>Nitrosomonadales</taxon>
        <taxon>Sterolibacteriaceae</taxon>
        <taxon>Sulfuritalea</taxon>
    </lineage>
</organism>
<reference evidence="2 3" key="1">
    <citation type="journal article" date="2014" name="Syst. Appl. Microbiol.">
        <title>Complete genomes of freshwater sulfur oxidizers Sulfuricella denitrificans skB26 and Sulfuritalea hydrogenivorans sk43H: genetic insights into the sulfur oxidation pathway of betaproteobacteria.</title>
        <authorList>
            <person name="Watanabe T."/>
            <person name="Kojima H."/>
            <person name="Fukui M."/>
        </authorList>
    </citation>
    <scope>NUCLEOTIDE SEQUENCE [LARGE SCALE GENOMIC DNA]</scope>
    <source>
        <strain evidence="2">DSM22779</strain>
    </source>
</reference>
<keyword evidence="3" id="KW-1185">Reference proteome</keyword>
<gene>
    <name evidence="2" type="ORF">SUTH_00737</name>
</gene>
<sequence length="50" mass="5802">MKRAKQRAIRPRNPLVLDPLLKKGGAHGRRDKRASRARQKAALRRRTDET</sequence>
<proteinExistence type="predicted"/>
<dbReference type="KEGG" id="shd:SUTH_00737"/>
<accession>W0SC95</accession>
<dbReference type="HOGENOM" id="CLU_3123495_0_0_4"/>
<dbReference type="AlphaFoldDB" id="W0SC95"/>
<name>W0SC95_9PROT</name>
<evidence type="ECO:0000313" key="3">
    <source>
        <dbReference type="Proteomes" id="UP000031637"/>
    </source>
</evidence>
<feature type="region of interest" description="Disordered" evidence="1">
    <location>
        <begin position="1"/>
        <end position="50"/>
    </location>
</feature>
<dbReference type="EMBL" id="AP012547">
    <property type="protein sequence ID" value="BAO28547.1"/>
    <property type="molecule type" value="Genomic_DNA"/>
</dbReference>
<dbReference type="STRING" id="1223802.SUTH_00737"/>
<evidence type="ECO:0000313" key="2">
    <source>
        <dbReference type="EMBL" id="BAO28547.1"/>
    </source>
</evidence>
<dbReference type="Proteomes" id="UP000031637">
    <property type="component" value="Chromosome"/>
</dbReference>
<dbReference type="RefSeq" id="WP_171817305.1">
    <property type="nucleotide sequence ID" value="NZ_AP012547.1"/>
</dbReference>
<evidence type="ECO:0000256" key="1">
    <source>
        <dbReference type="SAM" id="MobiDB-lite"/>
    </source>
</evidence>